<evidence type="ECO:0000313" key="3">
    <source>
        <dbReference type="EMBL" id="PIA57688.1"/>
    </source>
</evidence>
<dbReference type="HAMAP" id="MF_01077">
    <property type="entry name" value="RimP"/>
    <property type="match status" value="1"/>
</dbReference>
<dbReference type="PANTHER" id="PTHR34544">
    <property type="entry name" value="OSJNBA0006B20.18 PROTEIN"/>
    <property type="match status" value="1"/>
</dbReference>
<dbReference type="PANTHER" id="PTHR34544:SF3">
    <property type="entry name" value="OS07G0155200 PROTEIN"/>
    <property type="match status" value="1"/>
</dbReference>
<evidence type="ECO:0000259" key="2">
    <source>
        <dbReference type="Pfam" id="PF25498"/>
    </source>
</evidence>
<gene>
    <name evidence="3" type="ORF">AQUCO_00600425v1</name>
</gene>
<dbReference type="InterPro" id="IPR003728">
    <property type="entry name" value="Ribosome_maturation_RimP"/>
</dbReference>
<dbReference type="STRING" id="218851.A0A2G5EPL7"/>
<dbReference type="FunCoup" id="A0A2G5EPL7">
    <property type="interactions" value="572"/>
</dbReference>
<dbReference type="AlphaFoldDB" id="A0A2G5EPL7"/>
<dbReference type="OrthoDB" id="1100432at2759"/>
<proteinExistence type="inferred from homology"/>
<evidence type="ECO:0000313" key="4">
    <source>
        <dbReference type="Proteomes" id="UP000230069"/>
    </source>
</evidence>
<dbReference type="InParanoid" id="A0A2G5EPL7"/>
<dbReference type="Pfam" id="PF25498">
    <property type="entry name" value="DUF7912"/>
    <property type="match status" value="1"/>
</dbReference>
<sequence>MMRNSFLQLFRSRRRRSCCWLTKRTYYLTTPHLQNPSSSLGFFTQFPAKPITPFPSLIPPRLYSTRVSNESEDSELEEENGKYSLQDECSDGWEEEEEREPEIGDGGDGGGIVFGDILWGQQALSIANEVLLQFNDDLKIFSFKNTPRGYIYVRLDKLSEKFGCPTMEEIEQYSSLYNKRLEEVGESGEIPGNLALEVSSPGAERLLKVPDDLERFKEMPMRVRYVEDNLKPSALQKDGVFLLESVEIESDQCVWKLADAKENRDVLGKGRPMSRKQKDWRITLPFGSLKRVMLYLDY</sequence>
<keyword evidence="4" id="KW-1185">Reference proteome</keyword>
<dbReference type="EMBL" id="KZ305023">
    <property type="protein sequence ID" value="PIA57688.1"/>
    <property type="molecule type" value="Genomic_DNA"/>
</dbReference>
<organism evidence="3 4">
    <name type="scientific">Aquilegia coerulea</name>
    <name type="common">Rocky mountain columbine</name>
    <dbReference type="NCBI Taxonomy" id="218851"/>
    <lineage>
        <taxon>Eukaryota</taxon>
        <taxon>Viridiplantae</taxon>
        <taxon>Streptophyta</taxon>
        <taxon>Embryophyta</taxon>
        <taxon>Tracheophyta</taxon>
        <taxon>Spermatophyta</taxon>
        <taxon>Magnoliopsida</taxon>
        <taxon>Ranunculales</taxon>
        <taxon>Ranunculaceae</taxon>
        <taxon>Thalictroideae</taxon>
        <taxon>Aquilegia</taxon>
    </lineage>
</organism>
<dbReference type="Proteomes" id="UP000230069">
    <property type="component" value="Unassembled WGS sequence"/>
</dbReference>
<feature type="compositionally biased region" description="Acidic residues" evidence="1">
    <location>
        <begin position="88"/>
        <end position="105"/>
    </location>
</feature>
<protein>
    <recommendedName>
        <fullName evidence="2">DUF7912 domain-containing protein</fullName>
    </recommendedName>
</protein>
<evidence type="ECO:0000256" key="1">
    <source>
        <dbReference type="SAM" id="MobiDB-lite"/>
    </source>
</evidence>
<feature type="region of interest" description="Disordered" evidence="1">
    <location>
        <begin position="68"/>
        <end position="107"/>
    </location>
</feature>
<dbReference type="GO" id="GO:0042274">
    <property type="term" value="P:ribosomal small subunit biogenesis"/>
    <property type="evidence" value="ECO:0007669"/>
    <property type="project" value="InterPro"/>
</dbReference>
<dbReference type="InterPro" id="IPR057234">
    <property type="entry name" value="DUF7912"/>
</dbReference>
<reference evidence="3 4" key="1">
    <citation type="submission" date="2017-09" db="EMBL/GenBank/DDBJ databases">
        <title>WGS assembly of Aquilegia coerulea Goldsmith.</title>
        <authorList>
            <person name="Hodges S."/>
            <person name="Kramer E."/>
            <person name="Nordborg M."/>
            <person name="Tomkins J."/>
            <person name="Borevitz J."/>
            <person name="Derieg N."/>
            <person name="Yan J."/>
            <person name="Mihaltcheva S."/>
            <person name="Hayes R.D."/>
            <person name="Rokhsar D."/>
        </authorList>
    </citation>
    <scope>NUCLEOTIDE SEQUENCE [LARGE SCALE GENOMIC DNA]</scope>
    <source>
        <strain evidence="4">cv. Goldsmith</strain>
    </source>
</reference>
<name>A0A2G5EPL7_AQUCA</name>
<accession>A0A2G5EPL7</accession>
<feature type="domain" description="DUF7912" evidence="2">
    <location>
        <begin position="206"/>
        <end position="295"/>
    </location>
</feature>